<sequence length="165" mass="19273">MFTLIFLLVLLRFFVFTYECTTSDDYYWRDYSFGSIPYDAVEINNDGKYIGQVYLKGGLLPATIFPYLGYAVTELFGKQIIRQQIKILCCPDQSGFYKDDNYDFNYFIGKLFHEGVWKAGKVIPHEHRNKGFYIWNNTDGKTVKLTQFHMLKYNSSIVAPGITRC</sequence>
<evidence type="ECO:0000313" key="2">
    <source>
        <dbReference type="EMBL" id="KAK9694132.1"/>
    </source>
</evidence>
<keyword evidence="1" id="KW-0732">Signal</keyword>
<accession>A0AAW1IVU1</accession>
<reference evidence="2 3" key="1">
    <citation type="journal article" date="2024" name="BMC Genomics">
        <title>De novo assembly and annotation of Popillia japonica's genome with initial clues to its potential as an invasive pest.</title>
        <authorList>
            <person name="Cucini C."/>
            <person name="Boschi S."/>
            <person name="Funari R."/>
            <person name="Cardaioli E."/>
            <person name="Iannotti N."/>
            <person name="Marturano G."/>
            <person name="Paoli F."/>
            <person name="Bruttini M."/>
            <person name="Carapelli A."/>
            <person name="Frati F."/>
            <person name="Nardi F."/>
        </authorList>
    </citation>
    <scope>NUCLEOTIDE SEQUENCE [LARGE SCALE GENOMIC DNA]</scope>
    <source>
        <strain evidence="2">DMR45628</strain>
    </source>
</reference>
<protein>
    <submittedName>
        <fullName evidence="2">Uncharacterized protein</fullName>
    </submittedName>
</protein>
<evidence type="ECO:0000313" key="3">
    <source>
        <dbReference type="Proteomes" id="UP001458880"/>
    </source>
</evidence>
<name>A0AAW1IVU1_POPJA</name>
<dbReference type="PANTHER" id="PTHR31649">
    <property type="entry name" value="AGAP009604-PA"/>
    <property type="match status" value="1"/>
</dbReference>
<dbReference type="EMBL" id="JASPKY010000521">
    <property type="protein sequence ID" value="KAK9694132.1"/>
    <property type="molecule type" value="Genomic_DNA"/>
</dbReference>
<organism evidence="2 3">
    <name type="scientific">Popillia japonica</name>
    <name type="common">Japanese beetle</name>
    <dbReference type="NCBI Taxonomy" id="7064"/>
    <lineage>
        <taxon>Eukaryota</taxon>
        <taxon>Metazoa</taxon>
        <taxon>Ecdysozoa</taxon>
        <taxon>Arthropoda</taxon>
        <taxon>Hexapoda</taxon>
        <taxon>Insecta</taxon>
        <taxon>Pterygota</taxon>
        <taxon>Neoptera</taxon>
        <taxon>Endopterygota</taxon>
        <taxon>Coleoptera</taxon>
        <taxon>Polyphaga</taxon>
        <taxon>Scarabaeiformia</taxon>
        <taxon>Scarabaeidae</taxon>
        <taxon>Rutelinae</taxon>
        <taxon>Popillia</taxon>
    </lineage>
</organism>
<dbReference type="AlphaFoldDB" id="A0AAW1IVU1"/>
<gene>
    <name evidence="2" type="ORF">QE152_g33743</name>
</gene>
<dbReference type="PANTHER" id="PTHR31649:SF10">
    <property type="entry name" value="IP19903P-RELATED"/>
    <property type="match status" value="1"/>
</dbReference>
<comment type="caution">
    <text evidence="2">The sequence shown here is derived from an EMBL/GenBank/DDBJ whole genome shotgun (WGS) entry which is preliminary data.</text>
</comment>
<keyword evidence="3" id="KW-1185">Reference proteome</keyword>
<feature type="chain" id="PRO_5043654330" evidence="1">
    <location>
        <begin position="18"/>
        <end position="165"/>
    </location>
</feature>
<dbReference type="Proteomes" id="UP001458880">
    <property type="component" value="Unassembled WGS sequence"/>
</dbReference>
<feature type="signal peptide" evidence="1">
    <location>
        <begin position="1"/>
        <end position="17"/>
    </location>
</feature>
<evidence type="ECO:0000256" key="1">
    <source>
        <dbReference type="SAM" id="SignalP"/>
    </source>
</evidence>
<proteinExistence type="predicted"/>